<dbReference type="SUPFAM" id="SSF63825">
    <property type="entry name" value="YWTD domain"/>
    <property type="match status" value="1"/>
</dbReference>
<feature type="chain" id="PRO_5023817145" description="40-residue YVTN family beta-propeller repeat-containing protein" evidence="1">
    <location>
        <begin position="22"/>
        <end position="361"/>
    </location>
</feature>
<dbReference type="EMBL" id="BKCG01000003">
    <property type="protein sequence ID" value="GER59438.1"/>
    <property type="molecule type" value="Genomic_DNA"/>
</dbReference>
<dbReference type="AlphaFoldDB" id="A0A5J4J0G1"/>
<dbReference type="Pfam" id="PF16819">
    <property type="entry name" value="DUF5074"/>
    <property type="match status" value="1"/>
</dbReference>
<dbReference type="InterPro" id="IPR031815">
    <property type="entry name" value="DUF5074"/>
</dbReference>
<organism evidence="2 3">
    <name type="scientific">Patiriisocius marinus</name>
    <dbReference type="NCBI Taxonomy" id="1397112"/>
    <lineage>
        <taxon>Bacteria</taxon>
        <taxon>Pseudomonadati</taxon>
        <taxon>Bacteroidota</taxon>
        <taxon>Flavobacteriia</taxon>
        <taxon>Flavobacteriales</taxon>
        <taxon>Flavobacteriaceae</taxon>
        <taxon>Patiriisocius</taxon>
    </lineage>
</organism>
<protein>
    <recommendedName>
        <fullName evidence="4">40-residue YVTN family beta-propeller repeat-containing protein</fullName>
    </recommendedName>
</protein>
<evidence type="ECO:0008006" key="4">
    <source>
        <dbReference type="Google" id="ProtNLM"/>
    </source>
</evidence>
<sequence>MKKSISKYVFLLLFVSVFTVSCTSDDRDDIVQETPISGAYNNGLFILNEGGFGSSNASITFLDNDDQVYNSIFSGVNNRDLGDVAQSIGFNEDNAYVVVNNSSTIEIVNRNTFESIATTTSMIVNPRFIEFSDSKGFITNWGDPNDVSDDYVAVLNLTTNQVETKIPVAEGPEKLVIHNGKLYVAHQGGYGYGNSVTVIDVETQAVVTSIEVADVPSGIIVANGSLYVLCSGKAPFTNDETVAKLFKINTATDTVEASLTFPSEIHPSFLELDNNNLYYTIAGDVYVVSIIDFQLPTTPIFQTSNNGLESLYGFKVNNGSIYIADAKDYDSNGEVFIYDSTGILQQQFSVEIIPNSFYINN</sequence>
<dbReference type="InterPro" id="IPR015943">
    <property type="entry name" value="WD40/YVTN_repeat-like_dom_sf"/>
</dbReference>
<dbReference type="InterPro" id="IPR051200">
    <property type="entry name" value="Host-pathogen_enzymatic-act"/>
</dbReference>
<dbReference type="Gene3D" id="2.130.10.10">
    <property type="entry name" value="YVTN repeat-like/Quinoprotein amine dehydrogenase"/>
    <property type="match status" value="1"/>
</dbReference>
<feature type="signal peptide" evidence="1">
    <location>
        <begin position="1"/>
        <end position="21"/>
    </location>
</feature>
<proteinExistence type="predicted"/>
<dbReference type="Proteomes" id="UP000326509">
    <property type="component" value="Unassembled WGS sequence"/>
</dbReference>
<gene>
    <name evidence="2" type="ORF">ULMA_15460</name>
</gene>
<dbReference type="OrthoDB" id="9773938at2"/>
<keyword evidence="1" id="KW-0732">Signal</keyword>
<keyword evidence="3" id="KW-1185">Reference proteome</keyword>
<evidence type="ECO:0000313" key="2">
    <source>
        <dbReference type="EMBL" id="GER59438.1"/>
    </source>
</evidence>
<reference evidence="2 3" key="1">
    <citation type="submission" date="2019-08" db="EMBL/GenBank/DDBJ databases">
        <title>Draft genome sequence of Ulvibacter marinus type strain NBRC 109484.</title>
        <authorList>
            <person name="Kawano K."/>
            <person name="Ushijima N."/>
            <person name="Kihara M."/>
            <person name="Itoh H."/>
        </authorList>
    </citation>
    <scope>NUCLEOTIDE SEQUENCE [LARGE SCALE GENOMIC DNA]</scope>
    <source>
        <strain evidence="2 3">NBRC 109484</strain>
    </source>
</reference>
<evidence type="ECO:0000256" key="1">
    <source>
        <dbReference type="SAM" id="SignalP"/>
    </source>
</evidence>
<comment type="caution">
    <text evidence="2">The sequence shown here is derived from an EMBL/GenBank/DDBJ whole genome shotgun (WGS) entry which is preliminary data.</text>
</comment>
<dbReference type="PANTHER" id="PTHR47197:SF3">
    <property type="entry name" value="DIHYDRO-HEME D1 DEHYDROGENASE"/>
    <property type="match status" value="1"/>
</dbReference>
<accession>A0A5J4J0G1</accession>
<evidence type="ECO:0000313" key="3">
    <source>
        <dbReference type="Proteomes" id="UP000326509"/>
    </source>
</evidence>
<dbReference type="PROSITE" id="PS51257">
    <property type="entry name" value="PROKAR_LIPOPROTEIN"/>
    <property type="match status" value="1"/>
</dbReference>
<dbReference type="PANTHER" id="PTHR47197">
    <property type="entry name" value="PROTEIN NIRF"/>
    <property type="match status" value="1"/>
</dbReference>
<dbReference type="RefSeq" id="WP_151673741.1">
    <property type="nucleotide sequence ID" value="NZ_BKCG01000003.1"/>
</dbReference>
<name>A0A5J4J0G1_9FLAO</name>